<accession>A0A5S5AQH2</accession>
<dbReference type="OrthoDB" id="9843969at2"/>
<evidence type="ECO:0000313" key="2">
    <source>
        <dbReference type="EMBL" id="TYP54283.1"/>
    </source>
</evidence>
<keyword evidence="1" id="KW-0472">Membrane</keyword>
<gene>
    <name evidence="2" type="ORF">LZ11_01349</name>
</gene>
<dbReference type="EMBL" id="VNHO01000012">
    <property type="protein sequence ID" value="TYP54283.1"/>
    <property type="molecule type" value="Genomic_DNA"/>
</dbReference>
<reference evidence="2 3" key="1">
    <citation type="submission" date="2019-07" db="EMBL/GenBank/DDBJ databases">
        <title>Genomic Encyclopedia of Type Strains, Phase I: the one thousand microbial genomes (KMG-I) project.</title>
        <authorList>
            <person name="Kyrpides N."/>
        </authorList>
    </citation>
    <scope>NUCLEOTIDE SEQUENCE [LARGE SCALE GENOMIC DNA]</scope>
    <source>
        <strain evidence="2 3">DSM 16647</strain>
    </source>
</reference>
<comment type="caution">
    <text evidence="2">The sequence shown here is derived from an EMBL/GenBank/DDBJ whole genome shotgun (WGS) entry which is preliminary data.</text>
</comment>
<proteinExistence type="predicted"/>
<dbReference type="Proteomes" id="UP000322294">
    <property type="component" value="Unassembled WGS sequence"/>
</dbReference>
<dbReference type="AlphaFoldDB" id="A0A5S5AQH2"/>
<keyword evidence="3" id="KW-1185">Reference proteome</keyword>
<dbReference type="RefSeq" id="WP_148867111.1">
    <property type="nucleotide sequence ID" value="NZ_VNHO01000012.1"/>
</dbReference>
<keyword evidence="1" id="KW-1133">Transmembrane helix</keyword>
<keyword evidence="1" id="KW-0812">Transmembrane</keyword>
<name>A0A5S5AQH2_9FIRM</name>
<protein>
    <submittedName>
        <fullName evidence="2">Uncharacterized protein</fullName>
    </submittedName>
</protein>
<evidence type="ECO:0000313" key="3">
    <source>
        <dbReference type="Proteomes" id="UP000322294"/>
    </source>
</evidence>
<organism evidence="2 3">
    <name type="scientific">Thermosediminibacter litoriperuensis</name>
    <dbReference type="NCBI Taxonomy" id="291989"/>
    <lineage>
        <taxon>Bacteria</taxon>
        <taxon>Bacillati</taxon>
        <taxon>Bacillota</taxon>
        <taxon>Clostridia</taxon>
        <taxon>Thermosediminibacterales</taxon>
        <taxon>Thermosediminibacteraceae</taxon>
        <taxon>Thermosediminibacter</taxon>
    </lineage>
</organism>
<sequence length="156" mass="18208">MNRRIPVFIKLLFLLLFINAFLLIFTVYSTKSTPEKYLRKILNDIETGSVLEYKEKDKLLEIKRVFDMAKKAGLGNIKYNISYLDNKYSVYVYFLEDYSSNGFKKPIQASGEEDNIKLSRLILNFKLKKKYLLLYEFEDVSIVGSDLNGLGNVYGR</sequence>
<evidence type="ECO:0000256" key="1">
    <source>
        <dbReference type="SAM" id="Phobius"/>
    </source>
</evidence>
<feature type="transmembrane region" description="Helical" evidence="1">
    <location>
        <begin position="7"/>
        <end position="28"/>
    </location>
</feature>